<dbReference type="GO" id="GO:0019867">
    <property type="term" value="C:outer membrane"/>
    <property type="evidence" value="ECO:0007669"/>
    <property type="project" value="InterPro"/>
</dbReference>
<evidence type="ECO:0000256" key="3">
    <source>
        <dbReference type="ARBA" id="ARBA00022692"/>
    </source>
</evidence>
<evidence type="ECO:0000256" key="7">
    <source>
        <dbReference type="SAM" id="MobiDB-lite"/>
    </source>
</evidence>
<dbReference type="InterPro" id="IPR039910">
    <property type="entry name" value="D15-like"/>
</dbReference>
<comment type="subcellular location">
    <subcellularLocation>
        <location evidence="1">Membrane</location>
    </subcellularLocation>
</comment>
<dbReference type="HOGENOM" id="CLU_018618_2_0_4"/>
<dbReference type="Gene3D" id="2.40.160.50">
    <property type="entry name" value="membrane protein fhac: a member of the omp85/tpsb transporter family"/>
    <property type="match status" value="1"/>
</dbReference>
<evidence type="ECO:0000256" key="1">
    <source>
        <dbReference type="ARBA" id="ARBA00004370"/>
    </source>
</evidence>
<dbReference type="KEGG" id="rsn:RSPO_c01063"/>
<dbReference type="Gene3D" id="3.10.20.310">
    <property type="entry name" value="membrane protein fhac"/>
    <property type="match status" value="2"/>
</dbReference>
<evidence type="ECO:0000256" key="2">
    <source>
        <dbReference type="ARBA" id="ARBA00022452"/>
    </source>
</evidence>
<dbReference type="EMBL" id="CP002819">
    <property type="protein sequence ID" value="AEG68364.1"/>
    <property type="molecule type" value="Genomic_DNA"/>
</dbReference>
<dbReference type="PANTHER" id="PTHR12815:SF47">
    <property type="entry name" value="TRANSLOCATION AND ASSEMBLY MODULE SUBUNIT TAMA"/>
    <property type="match status" value="1"/>
</dbReference>
<evidence type="ECO:0000313" key="10">
    <source>
        <dbReference type="Proteomes" id="UP000007953"/>
    </source>
</evidence>
<evidence type="ECO:0000259" key="8">
    <source>
        <dbReference type="Pfam" id="PF01103"/>
    </source>
</evidence>
<keyword evidence="5" id="KW-0472">Membrane</keyword>
<feature type="domain" description="Bacterial surface antigen (D15)" evidence="8">
    <location>
        <begin position="433"/>
        <end position="655"/>
    </location>
</feature>
<evidence type="ECO:0000256" key="6">
    <source>
        <dbReference type="ARBA" id="ARBA00023237"/>
    </source>
</evidence>
<dbReference type="eggNOG" id="COG0729">
    <property type="taxonomic scope" value="Bacteria"/>
</dbReference>
<dbReference type="Proteomes" id="UP000007953">
    <property type="component" value="Chromosome"/>
</dbReference>
<keyword evidence="2" id="KW-1134">Transmembrane beta strand</keyword>
<accession>F6FZ73</accession>
<proteinExistence type="predicted"/>
<evidence type="ECO:0000313" key="9">
    <source>
        <dbReference type="EMBL" id="AEG68364.1"/>
    </source>
</evidence>
<dbReference type="PATRIC" id="fig|1031711.3.peg.1042"/>
<organism evidence="9 10">
    <name type="scientific">Ralstonia solanacearum (strain Po82)</name>
    <dbReference type="NCBI Taxonomy" id="1031711"/>
    <lineage>
        <taxon>Bacteria</taxon>
        <taxon>Pseudomonadati</taxon>
        <taxon>Pseudomonadota</taxon>
        <taxon>Betaproteobacteria</taxon>
        <taxon>Burkholderiales</taxon>
        <taxon>Burkholderiaceae</taxon>
        <taxon>Ralstonia</taxon>
        <taxon>Ralstonia solanacearum species complex</taxon>
    </lineage>
</organism>
<dbReference type="AlphaFoldDB" id="F6FZ73"/>
<name>F6FZ73_RALS8</name>
<feature type="region of interest" description="Disordered" evidence="7">
    <location>
        <begin position="48"/>
        <end position="83"/>
    </location>
</feature>
<gene>
    <name evidence="9" type="ordered locus">RSPO_c01063</name>
</gene>
<sequence length="666" mass="73909">MLGDLGGPGRRCRAENRRILPYAYARAARPMPVPLSDRTGPPGVRLQLLGHRPGPVWSNNTFPSTRRRQGDRPQPARMTGRQRPSRFRLLATPAAALLAGCALSLACTAARAAYEVRIEAPKPLRDLLERHLDLTRYQDRKDITDDQLQYMVETIGEQVAKLTATEGYFVPKATAQLDGPPDHRIVRVQVEAGPRTTIDSVALAFTGAITQEPKRIDELKKAWGLPQGAPFRQSNWDKAKDDNLAALQGKRYYAARRTASQARVDPDASKADLSVAYDSGPAYTLGPLDVQGLSRYPRSIIDHVNPLRVGDDYSADRLQALAAAIQGQPYFANAIVDLGDDPKNPVAAPVRVRVREYPPNRITSGVGYGTDTGAQVEGRYQYLNLFDKAWVLDTQARIEQRRQYLFGSVTLPPDDQRYVNSLYGSLDRTNLSGTDTRSYRSGFKQTRVRGIYETSFTIDYYYDDLRPEGAARELSKALVPGFAWTRRDVDDPLFPRRGNILTTQIGAAVKGLLTDQSFVRSYSRIRQYVPVGQRDIFVARAELGAVLTAGAADGVPATLRFRTGGTQSIRGYDFQSIGNDVNGSTLPTKFLVTGGVEYQRWFLPQWGAAVFWDTGTATDNWSQRRWFNGVGVGVRWKSPVGPIQLDLAYGIQQHQFRPSVALGIAF</sequence>
<protein>
    <submittedName>
        <fullName evidence="9">Outer membrane protein</fullName>
    </submittedName>
</protein>
<dbReference type="PANTHER" id="PTHR12815">
    <property type="entry name" value="SORTING AND ASSEMBLY MACHINERY SAMM50 PROTEIN FAMILY MEMBER"/>
    <property type="match status" value="1"/>
</dbReference>
<keyword evidence="6" id="KW-0998">Cell outer membrane</keyword>
<evidence type="ECO:0000256" key="4">
    <source>
        <dbReference type="ARBA" id="ARBA00022729"/>
    </source>
</evidence>
<keyword evidence="4" id="KW-0732">Signal</keyword>
<reference evidence="9 10" key="1">
    <citation type="journal article" date="2011" name="J. Bacteriol.">
        <title>Complete genome sequence of the plant pathogen Ralstonia solanacearum strain Po82.</title>
        <authorList>
            <person name="Xu J."/>
            <person name="Zheng H.J."/>
            <person name="Liu L."/>
            <person name="Pan Z.C."/>
            <person name="Prior P."/>
            <person name="Tang B."/>
            <person name="Xu J.S."/>
            <person name="Zhang H."/>
            <person name="Tian Q."/>
            <person name="Zhang L.Q."/>
            <person name="Feng J."/>
        </authorList>
    </citation>
    <scope>NUCLEOTIDE SEQUENCE [LARGE SCALE GENOMIC DNA]</scope>
    <source>
        <strain evidence="9 10">Po82</strain>
    </source>
</reference>
<evidence type="ECO:0000256" key="5">
    <source>
        <dbReference type="ARBA" id="ARBA00023136"/>
    </source>
</evidence>
<keyword evidence="3" id="KW-0812">Transmembrane</keyword>
<dbReference type="InterPro" id="IPR000184">
    <property type="entry name" value="Bac_surfAg_D15"/>
</dbReference>
<dbReference type="Pfam" id="PF01103">
    <property type="entry name" value="Omp85"/>
    <property type="match status" value="1"/>
</dbReference>